<comment type="subcellular location">
    <subcellularLocation>
        <location evidence="1 10">Cell membrane</location>
        <topology evidence="1 10">Multi-pass membrane protein</topology>
    </subcellularLocation>
</comment>
<keyword evidence="10" id="KW-0479">Metal-binding</keyword>
<dbReference type="RefSeq" id="WP_123959604.1">
    <property type="nucleotide sequence ID" value="NZ_CP033898.1"/>
</dbReference>
<feature type="transmembrane region" description="Helical" evidence="10">
    <location>
        <begin position="57"/>
        <end position="76"/>
    </location>
</feature>
<comment type="activity regulation">
    <text evidence="10">Na(+) is not transported, but it plays an essential structural role and its presence is essential for fluoride channel function.</text>
</comment>
<dbReference type="InterPro" id="IPR003691">
    <property type="entry name" value="FluC"/>
</dbReference>
<keyword evidence="10" id="KW-0813">Transport</keyword>
<evidence type="ECO:0000256" key="6">
    <source>
        <dbReference type="ARBA" id="ARBA00023303"/>
    </source>
</evidence>
<keyword evidence="10" id="KW-0915">Sodium</keyword>
<feature type="binding site" evidence="10">
    <location>
        <position position="64"/>
    </location>
    <ligand>
        <name>Na(+)</name>
        <dbReference type="ChEBI" id="CHEBI:29101"/>
        <note>structural</note>
    </ligand>
</feature>
<accession>A0A3G6IWV2</accession>
<feature type="binding site" evidence="10">
    <location>
        <position position="61"/>
    </location>
    <ligand>
        <name>Na(+)</name>
        <dbReference type="ChEBI" id="CHEBI:29101"/>
        <note>structural</note>
    </ligand>
</feature>
<evidence type="ECO:0000256" key="7">
    <source>
        <dbReference type="ARBA" id="ARBA00035120"/>
    </source>
</evidence>
<dbReference type="GO" id="GO:0046872">
    <property type="term" value="F:metal ion binding"/>
    <property type="evidence" value="ECO:0007669"/>
    <property type="project" value="UniProtKB-KW"/>
</dbReference>
<proteinExistence type="inferred from homology"/>
<evidence type="ECO:0000313" key="11">
    <source>
        <dbReference type="EMBL" id="AZA08580.1"/>
    </source>
</evidence>
<keyword evidence="4 10" id="KW-1133">Transmembrane helix</keyword>
<dbReference type="AlphaFoldDB" id="A0A3G6IWV2"/>
<keyword evidence="5 10" id="KW-0472">Membrane</keyword>
<organism evidence="11 12">
    <name type="scientific">Corynebacterium pseudopelargi</name>
    <dbReference type="NCBI Taxonomy" id="2080757"/>
    <lineage>
        <taxon>Bacteria</taxon>
        <taxon>Bacillati</taxon>
        <taxon>Actinomycetota</taxon>
        <taxon>Actinomycetes</taxon>
        <taxon>Mycobacteriales</taxon>
        <taxon>Corynebacteriaceae</taxon>
        <taxon>Corynebacterium</taxon>
    </lineage>
</organism>
<dbReference type="Pfam" id="PF02537">
    <property type="entry name" value="CRCB"/>
    <property type="match status" value="1"/>
</dbReference>
<dbReference type="EMBL" id="CP033898">
    <property type="protein sequence ID" value="AZA08580.1"/>
    <property type="molecule type" value="Genomic_DNA"/>
</dbReference>
<dbReference type="Proteomes" id="UP000271426">
    <property type="component" value="Chromosome"/>
</dbReference>
<evidence type="ECO:0000256" key="2">
    <source>
        <dbReference type="ARBA" id="ARBA00022475"/>
    </source>
</evidence>
<dbReference type="PROSITE" id="PS51257">
    <property type="entry name" value="PROKAR_LIPOPROTEIN"/>
    <property type="match status" value="1"/>
</dbReference>
<evidence type="ECO:0000256" key="10">
    <source>
        <dbReference type="HAMAP-Rule" id="MF_00454"/>
    </source>
</evidence>
<keyword evidence="12" id="KW-1185">Reference proteome</keyword>
<evidence type="ECO:0000256" key="9">
    <source>
        <dbReference type="ARBA" id="ARBA00049940"/>
    </source>
</evidence>
<keyword evidence="2 10" id="KW-1003">Cell membrane</keyword>
<evidence type="ECO:0000313" key="12">
    <source>
        <dbReference type="Proteomes" id="UP000271426"/>
    </source>
</evidence>
<name>A0A3G6IWV2_9CORY</name>
<dbReference type="GO" id="GO:0062054">
    <property type="term" value="F:fluoride channel activity"/>
    <property type="evidence" value="ECO:0007669"/>
    <property type="project" value="UniProtKB-UniRule"/>
</dbReference>
<evidence type="ECO:0000256" key="1">
    <source>
        <dbReference type="ARBA" id="ARBA00004651"/>
    </source>
</evidence>
<dbReference type="OrthoDB" id="4408652at2"/>
<gene>
    <name evidence="10" type="primary">fluC</name>
    <name evidence="10" type="synonym">crcB</name>
    <name evidence="11" type="ORF">CPPEL_02210</name>
</gene>
<comment type="function">
    <text evidence="9 10">Fluoride-specific ion channel. Important for reducing fluoride concentration in the cell, thus reducing its toxicity.</text>
</comment>
<feature type="transmembrane region" description="Helical" evidence="10">
    <location>
        <begin position="32"/>
        <end position="50"/>
    </location>
</feature>
<protein>
    <recommendedName>
        <fullName evidence="10">Fluoride-specific ion channel FluC</fullName>
    </recommendedName>
</protein>
<dbReference type="HAMAP" id="MF_00454">
    <property type="entry name" value="FluC"/>
    <property type="match status" value="1"/>
</dbReference>
<dbReference type="GO" id="GO:0140114">
    <property type="term" value="P:cellular detoxification of fluoride"/>
    <property type="evidence" value="ECO:0007669"/>
    <property type="project" value="UniProtKB-UniRule"/>
</dbReference>
<keyword evidence="6 10" id="KW-0407">Ion channel</keyword>
<feature type="transmembrane region" description="Helical" evidence="10">
    <location>
        <begin position="82"/>
        <end position="103"/>
    </location>
</feature>
<reference evidence="11 12" key="1">
    <citation type="submission" date="2018-11" db="EMBL/GenBank/DDBJ databases">
        <authorList>
            <person name="Kleinhagauer T."/>
            <person name="Glaeser S.P."/>
            <person name="Spergser J."/>
            <person name="Ruckert C."/>
            <person name="Kaempfer P."/>
            <person name="Busse H.-J."/>
        </authorList>
    </citation>
    <scope>NUCLEOTIDE SEQUENCE [LARGE SCALE GENOMIC DNA]</scope>
    <source>
        <strain evidence="11 12">812CH</strain>
    </source>
</reference>
<dbReference type="KEGG" id="cpso:CPPEL_02210"/>
<evidence type="ECO:0000256" key="4">
    <source>
        <dbReference type="ARBA" id="ARBA00022989"/>
    </source>
</evidence>
<keyword evidence="3 10" id="KW-0812">Transmembrane</keyword>
<sequence length="107" mass="11121">MRILNSPALGIALGAACGSVLRAELLFVLPGLWTLAFINVLGSFLMGRLAPPAWLGTGFLGGFTSFSTFTALLTSTDSPFVAGFYLAGTTAGCVCAWLMGSALRQRT</sequence>
<dbReference type="GO" id="GO:0005886">
    <property type="term" value="C:plasma membrane"/>
    <property type="evidence" value="ECO:0007669"/>
    <property type="project" value="UniProtKB-SubCell"/>
</dbReference>
<comment type="similarity">
    <text evidence="7 10">Belongs to the fluoride channel Fluc/FEX (TC 1.A.43) family.</text>
</comment>
<evidence type="ECO:0000256" key="5">
    <source>
        <dbReference type="ARBA" id="ARBA00023136"/>
    </source>
</evidence>
<comment type="catalytic activity">
    <reaction evidence="8">
        <text>fluoride(in) = fluoride(out)</text>
        <dbReference type="Rhea" id="RHEA:76159"/>
        <dbReference type="ChEBI" id="CHEBI:17051"/>
    </reaction>
    <physiologicalReaction direction="left-to-right" evidence="8">
        <dbReference type="Rhea" id="RHEA:76160"/>
    </physiologicalReaction>
</comment>
<keyword evidence="10" id="KW-0406">Ion transport</keyword>
<evidence type="ECO:0000256" key="8">
    <source>
        <dbReference type="ARBA" id="ARBA00035585"/>
    </source>
</evidence>
<evidence type="ECO:0000256" key="3">
    <source>
        <dbReference type="ARBA" id="ARBA00022692"/>
    </source>
</evidence>